<dbReference type="PANTHER" id="PTHR23235:SF120">
    <property type="entry name" value="KRUPPEL-LIKE FACTOR 15"/>
    <property type="match status" value="1"/>
</dbReference>
<dbReference type="InterPro" id="IPR013087">
    <property type="entry name" value="Znf_C2H2_type"/>
</dbReference>
<evidence type="ECO:0000313" key="9">
    <source>
        <dbReference type="EnsemblMetazoa" id="XP_014246805.1"/>
    </source>
</evidence>
<evidence type="ECO:0000256" key="4">
    <source>
        <dbReference type="ARBA" id="ARBA00022833"/>
    </source>
</evidence>
<sequence length="349" mass="39192">MDKMTEAQKVAYLEAHAVMQQQMAQHAATLQQQQQQLQQNQQKKMEYVPTLKVPQVPQPQTTNQQTTTEQQHTFTMVADEGLGFDDGVRVLRSIGTWAPEYTSQVAFPSNQQFTTDNSETAEKTAQAVGTQTTQPSVQSVVKQKHRVENNNKSFTCTECGKGLARKDKLVIHMRIHTGEKPYVCEVCKKAFARRDKLVIHVNKLKHITPSNLAPLAKRNHPLEVNKTPTLVTPTPPSVQQQDKKEKDEGSSSPNGLPQLLVDFGVGGTWSCELCGRVLSGREEWSVHARAHLEAQAAPPPYQPPAYPAPDRHYCLMCRQDFADRTEFMFHLRAHFNKPQEVVDSTGLCT</sequence>
<name>A0A8I6RMV5_CIMLE</name>
<dbReference type="GO" id="GO:0000785">
    <property type="term" value="C:chromatin"/>
    <property type="evidence" value="ECO:0007669"/>
    <property type="project" value="UniProtKB-ARBA"/>
</dbReference>
<dbReference type="GO" id="GO:0003682">
    <property type="term" value="F:chromatin binding"/>
    <property type="evidence" value="ECO:0007669"/>
    <property type="project" value="UniProtKB-ARBA"/>
</dbReference>
<feature type="domain" description="C2H2-type" evidence="8">
    <location>
        <begin position="154"/>
        <end position="181"/>
    </location>
</feature>
<dbReference type="SUPFAM" id="SSF57667">
    <property type="entry name" value="beta-beta-alpha zinc fingers"/>
    <property type="match status" value="1"/>
</dbReference>
<feature type="region of interest" description="Disordered" evidence="7">
    <location>
        <begin position="224"/>
        <end position="257"/>
    </location>
</feature>
<keyword evidence="10" id="KW-1185">Reference proteome</keyword>
<keyword evidence="4" id="KW-0862">Zinc</keyword>
<dbReference type="GO" id="GO:0000981">
    <property type="term" value="F:DNA-binding transcription factor activity, RNA polymerase II-specific"/>
    <property type="evidence" value="ECO:0007669"/>
    <property type="project" value="TreeGrafter"/>
</dbReference>
<feature type="domain" description="C2H2-type" evidence="8">
    <location>
        <begin position="269"/>
        <end position="296"/>
    </location>
</feature>
<evidence type="ECO:0000256" key="1">
    <source>
        <dbReference type="ARBA" id="ARBA00022723"/>
    </source>
</evidence>
<evidence type="ECO:0000256" key="6">
    <source>
        <dbReference type="SAM" id="Coils"/>
    </source>
</evidence>
<dbReference type="PROSITE" id="PS50157">
    <property type="entry name" value="ZINC_FINGER_C2H2_2"/>
    <property type="match status" value="4"/>
</dbReference>
<dbReference type="Gene3D" id="3.30.160.60">
    <property type="entry name" value="Classic Zinc Finger"/>
    <property type="match status" value="2"/>
</dbReference>
<dbReference type="KEGG" id="clec:106665112"/>
<dbReference type="OMA" id="REEWTQH"/>
<keyword evidence="6" id="KW-0175">Coiled coil</keyword>
<dbReference type="OrthoDB" id="654211at2759"/>
<dbReference type="GO" id="GO:0008270">
    <property type="term" value="F:zinc ion binding"/>
    <property type="evidence" value="ECO:0007669"/>
    <property type="project" value="UniProtKB-KW"/>
</dbReference>
<feature type="domain" description="C2H2-type" evidence="8">
    <location>
        <begin position="182"/>
        <end position="206"/>
    </location>
</feature>
<dbReference type="Proteomes" id="UP000494040">
    <property type="component" value="Unassembled WGS sequence"/>
</dbReference>
<evidence type="ECO:0000313" key="10">
    <source>
        <dbReference type="Proteomes" id="UP000494040"/>
    </source>
</evidence>
<dbReference type="GeneID" id="106665112"/>
<keyword evidence="1" id="KW-0479">Metal-binding</keyword>
<dbReference type="AlphaFoldDB" id="A0A8I6RMV5"/>
<dbReference type="GO" id="GO:0040029">
    <property type="term" value="P:epigenetic regulation of gene expression"/>
    <property type="evidence" value="ECO:0007669"/>
    <property type="project" value="UniProtKB-ARBA"/>
</dbReference>
<evidence type="ECO:0000256" key="5">
    <source>
        <dbReference type="PROSITE-ProRule" id="PRU00042"/>
    </source>
</evidence>
<dbReference type="PROSITE" id="PS00028">
    <property type="entry name" value="ZINC_FINGER_C2H2_1"/>
    <property type="match status" value="4"/>
</dbReference>
<evidence type="ECO:0000256" key="2">
    <source>
        <dbReference type="ARBA" id="ARBA00022737"/>
    </source>
</evidence>
<accession>A0A8I6RMV5</accession>
<dbReference type="FunFam" id="3.30.160.60:FF:000690">
    <property type="entry name" value="Zinc finger protein 354C"/>
    <property type="match status" value="1"/>
</dbReference>
<dbReference type="EnsemblMetazoa" id="XM_014391319.2">
    <property type="protein sequence ID" value="XP_014246805.1"/>
    <property type="gene ID" value="LOC106665112"/>
</dbReference>
<dbReference type="RefSeq" id="XP_014246805.1">
    <property type="nucleotide sequence ID" value="XM_014391319.2"/>
</dbReference>
<dbReference type="Pfam" id="PF00096">
    <property type="entry name" value="zf-C2H2"/>
    <property type="match status" value="2"/>
</dbReference>
<dbReference type="InterPro" id="IPR036236">
    <property type="entry name" value="Znf_C2H2_sf"/>
</dbReference>
<protein>
    <recommendedName>
        <fullName evidence="8">C2H2-type domain-containing protein</fullName>
    </recommendedName>
</protein>
<dbReference type="GO" id="GO:0000978">
    <property type="term" value="F:RNA polymerase II cis-regulatory region sequence-specific DNA binding"/>
    <property type="evidence" value="ECO:0007669"/>
    <property type="project" value="TreeGrafter"/>
</dbReference>
<evidence type="ECO:0000259" key="8">
    <source>
        <dbReference type="PROSITE" id="PS50157"/>
    </source>
</evidence>
<dbReference type="FunFam" id="3.30.160.60:FF:000765">
    <property type="entry name" value="Zinc finger 45-like"/>
    <property type="match status" value="1"/>
</dbReference>
<keyword evidence="2" id="KW-0677">Repeat</keyword>
<dbReference type="SMART" id="SM00355">
    <property type="entry name" value="ZnF_C2H2"/>
    <property type="match status" value="4"/>
</dbReference>
<feature type="coiled-coil region" evidence="6">
    <location>
        <begin position="16"/>
        <end position="43"/>
    </location>
</feature>
<reference evidence="9" key="1">
    <citation type="submission" date="2022-01" db="UniProtKB">
        <authorList>
            <consortium name="EnsemblMetazoa"/>
        </authorList>
    </citation>
    <scope>IDENTIFICATION</scope>
</reference>
<evidence type="ECO:0000256" key="7">
    <source>
        <dbReference type="SAM" id="MobiDB-lite"/>
    </source>
</evidence>
<organism evidence="9 10">
    <name type="scientific">Cimex lectularius</name>
    <name type="common">Bed bug</name>
    <name type="synonym">Acanthia lectularia</name>
    <dbReference type="NCBI Taxonomy" id="79782"/>
    <lineage>
        <taxon>Eukaryota</taxon>
        <taxon>Metazoa</taxon>
        <taxon>Ecdysozoa</taxon>
        <taxon>Arthropoda</taxon>
        <taxon>Hexapoda</taxon>
        <taxon>Insecta</taxon>
        <taxon>Pterygota</taxon>
        <taxon>Neoptera</taxon>
        <taxon>Paraneoptera</taxon>
        <taxon>Hemiptera</taxon>
        <taxon>Heteroptera</taxon>
        <taxon>Panheteroptera</taxon>
        <taxon>Cimicomorpha</taxon>
        <taxon>Cimicidae</taxon>
        <taxon>Cimex</taxon>
    </lineage>
</organism>
<dbReference type="PANTHER" id="PTHR23235">
    <property type="entry name" value="KRUEPPEL-LIKE TRANSCRIPTION FACTOR"/>
    <property type="match status" value="1"/>
</dbReference>
<keyword evidence="3 5" id="KW-0863">Zinc-finger</keyword>
<feature type="domain" description="C2H2-type" evidence="8">
    <location>
        <begin position="312"/>
        <end position="339"/>
    </location>
</feature>
<evidence type="ECO:0000256" key="3">
    <source>
        <dbReference type="ARBA" id="ARBA00022771"/>
    </source>
</evidence>
<proteinExistence type="predicted"/>